<feature type="site" description="Contributes to redox potential value" evidence="5">
    <location>
        <position position="15"/>
    </location>
</feature>
<feature type="site" description="Contributes to redox potential value" evidence="5">
    <location>
        <position position="16"/>
    </location>
</feature>
<proteinExistence type="predicted"/>
<evidence type="ECO:0000256" key="3">
    <source>
        <dbReference type="ARBA" id="ARBA00023157"/>
    </source>
</evidence>
<protein>
    <submittedName>
        <fullName evidence="8">Thiol reductase thioredoxin</fullName>
    </submittedName>
</protein>
<dbReference type="InterPro" id="IPR036249">
    <property type="entry name" value="Thioredoxin-like_sf"/>
</dbReference>
<keyword evidence="2" id="KW-0249">Electron transport</keyword>
<sequence>MSKPILMDFYAEWCGPCKRMGPILEELKQRMGDLVEIRKINVDEHMAEAQNYNISVVPTIIIEKDGVVIQKFQGVTETDTLESVLRPLVA</sequence>
<evidence type="ECO:0000313" key="8">
    <source>
        <dbReference type="EMBL" id="PWR72933.1"/>
    </source>
</evidence>
<feature type="disulfide bond" description="Redox-active" evidence="6">
    <location>
        <begin position="14"/>
        <end position="17"/>
    </location>
</feature>
<dbReference type="SUPFAM" id="SSF52833">
    <property type="entry name" value="Thioredoxin-like"/>
    <property type="match status" value="1"/>
</dbReference>
<feature type="site" description="Deprotonates C-terminal active site Cys" evidence="5">
    <location>
        <position position="8"/>
    </location>
</feature>
<dbReference type="Gene3D" id="3.40.30.10">
    <property type="entry name" value="Glutaredoxin"/>
    <property type="match status" value="1"/>
</dbReference>
<name>A0A2V2NC99_9EURY</name>
<dbReference type="PROSITE" id="PS51352">
    <property type="entry name" value="THIOREDOXIN_2"/>
    <property type="match status" value="1"/>
</dbReference>
<dbReference type="PANTHER" id="PTHR45663">
    <property type="entry name" value="GEO12009P1"/>
    <property type="match status" value="1"/>
</dbReference>
<evidence type="ECO:0000256" key="4">
    <source>
        <dbReference type="ARBA" id="ARBA00023284"/>
    </source>
</evidence>
<dbReference type="InterPro" id="IPR013766">
    <property type="entry name" value="Thioredoxin_domain"/>
</dbReference>
<organism evidence="8 9">
    <name type="scientific">Methanospirillum stamsii</name>
    <dbReference type="NCBI Taxonomy" id="1277351"/>
    <lineage>
        <taxon>Archaea</taxon>
        <taxon>Methanobacteriati</taxon>
        <taxon>Methanobacteriota</taxon>
        <taxon>Stenosarchaea group</taxon>
        <taxon>Methanomicrobia</taxon>
        <taxon>Methanomicrobiales</taxon>
        <taxon>Methanospirillaceae</taxon>
        <taxon>Methanospirillum</taxon>
    </lineage>
</organism>
<dbReference type="InterPro" id="IPR017937">
    <property type="entry name" value="Thioredoxin_CS"/>
</dbReference>
<feature type="active site" description="Nucleophile" evidence="5">
    <location>
        <position position="14"/>
    </location>
</feature>
<dbReference type="RefSeq" id="WP_109941317.1">
    <property type="nucleotide sequence ID" value="NZ_CP176366.1"/>
</dbReference>
<feature type="active site" description="Nucleophile" evidence="5">
    <location>
        <position position="17"/>
    </location>
</feature>
<feature type="domain" description="Thioredoxin" evidence="7">
    <location>
        <begin position="1"/>
        <end position="90"/>
    </location>
</feature>
<dbReference type="InterPro" id="IPR005746">
    <property type="entry name" value="Thioredoxin"/>
</dbReference>
<dbReference type="AlphaFoldDB" id="A0A2V2NC99"/>
<dbReference type="CDD" id="cd02947">
    <property type="entry name" value="TRX_family"/>
    <property type="match status" value="1"/>
</dbReference>
<dbReference type="GO" id="GO:0005737">
    <property type="term" value="C:cytoplasm"/>
    <property type="evidence" value="ECO:0007669"/>
    <property type="project" value="TreeGrafter"/>
</dbReference>
<keyword evidence="4 6" id="KW-0676">Redox-active center</keyword>
<evidence type="ECO:0000256" key="1">
    <source>
        <dbReference type="ARBA" id="ARBA00022448"/>
    </source>
</evidence>
<dbReference type="GO" id="GO:0015035">
    <property type="term" value="F:protein-disulfide reductase activity"/>
    <property type="evidence" value="ECO:0007669"/>
    <property type="project" value="InterPro"/>
</dbReference>
<dbReference type="PROSITE" id="PS00194">
    <property type="entry name" value="THIOREDOXIN_1"/>
    <property type="match status" value="1"/>
</dbReference>
<evidence type="ECO:0000256" key="5">
    <source>
        <dbReference type="PIRSR" id="PIRSR000077-1"/>
    </source>
</evidence>
<evidence type="ECO:0000259" key="7">
    <source>
        <dbReference type="PROSITE" id="PS51352"/>
    </source>
</evidence>
<accession>A0A2V2NC99</accession>
<dbReference type="GeneID" id="97609099"/>
<keyword evidence="3 6" id="KW-1015">Disulfide bond</keyword>
<keyword evidence="9" id="KW-1185">Reference proteome</keyword>
<dbReference type="OrthoDB" id="35385at2157"/>
<evidence type="ECO:0000313" key="9">
    <source>
        <dbReference type="Proteomes" id="UP000245934"/>
    </source>
</evidence>
<dbReference type="EMBL" id="QGMZ01000024">
    <property type="protein sequence ID" value="PWR72933.1"/>
    <property type="molecule type" value="Genomic_DNA"/>
</dbReference>
<dbReference type="Pfam" id="PF00085">
    <property type="entry name" value="Thioredoxin"/>
    <property type="match status" value="1"/>
</dbReference>
<gene>
    <name evidence="8" type="ORF">DLD82_11740</name>
</gene>
<comment type="caution">
    <text evidence="8">The sequence shown here is derived from an EMBL/GenBank/DDBJ whole genome shotgun (WGS) entry which is preliminary data.</text>
</comment>
<evidence type="ECO:0000256" key="2">
    <source>
        <dbReference type="ARBA" id="ARBA00022982"/>
    </source>
</evidence>
<dbReference type="PANTHER" id="PTHR45663:SF11">
    <property type="entry name" value="GEO12009P1"/>
    <property type="match status" value="1"/>
</dbReference>
<reference evidence="8 9" key="1">
    <citation type="submission" date="2018-05" db="EMBL/GenBank/DDBJ databases">
        <title>Draft genome of Methanospirillum stamsii Pt1.</title>
        <authorList>
            <person name="Dueholm M.S."/>
            <person name="Nielsen P.H."/>
            <person name="Bakmann L.F."/>
            <person name="Otzen D.E."/>
        </authorList>
    </citation>
    <scope>NUCLEOTIDE SEQUENCE [LARGE SCALE GENOMIC DNA]</scope>
    <source>
        <strain evidence="8 9">Pt1</strain>
    </source>
</reference>
<dbReference type="PRINTS" id="PR00421">
    <property type="entry name" value="THIOREDOXIN"/>
</dbReference>
<keyword evidence="1" id="KW-0813">Transport</keyword>
<dbReference type="PIRSF" id="PIRSF000077">
    <property type="entry name" value="Thioredoxin"/>
    <property type="match status" value="1"/>
</dbReference>
<evidence type="ECO:0000256" key="6">
    <source>
        <dbReference type="PIRSR" id="PIRSR000077-4"/>
    </source>
</evidence>
<dbReference type="Proteomes" id="UP000245934">
    <property type="component" value="Unassembled WGS sequence"/>
</dbReference>